<reference evidence="3" key="1">
    <citation type="journal article" date="2019" name="Int. J. Syst. Evol. Microbiol.">
        <title>The Global Catalogue of Microorganisms (GCM) 10K type strain sequencing project: providing services to taxonomists for standard genome sequencing and annotation.</title>
        <authorList>
            <consortium name="The Broad Institute Genomics Platform"/>
            <consortium name="The Broad Institute Genome Sequencing Center for Infectious Disease"/>
            <person name="Wu L."/>
            <person name="Ma J."/>
        </authorList>
    </citation>
    <scope>NUCLEOTIDE SEQUENCE [LARGE SCALE GENOMIC DNA]</scope>
    <source>
        <strain evidence="3">CCM 8907</strain>
    </source>
</reference>
<evidence type="ECO:0000313" key="3">
    <source>
        <dbReference type="Proteomes" id="UP001596191"/>
    </source>
</evidence>
<comment type="caution">
    <text evidence="2">The sequence shown here is derived from an EMBL/GenBank/DDBJ whole genome shotgun (WGS) entry which is preliminary data.</text>
</comment>
<keyword evidence="3" id="KW-1185">Reference proteome</keyword>
<accession>A0ABW1TLX9</accession>
<organism evidence="2 3">
    <name type="scientific">Levilactobacillus tangyuanensis</name>
    <dbReference type="NCBI Taxonomy" id="2486021"/>
    <lineage>
        <taxon>Bacteria</taxon>
        <taxon>Bacillati</taxon>
        <taxon>Bacillota</taxon>
        <taxon>Bacilli</taxon>
        <taxon>Lactobacillales</taxon>
        <taxon>Lactobacillaceae</taxon>
        <taxon>Levilactobacillus</taxon>
    </lineage>
</organism>
<sequence length="322" mass="34964">MKKTTKIALICLGLGLVLTGIGWLNHGDKSVTWSHDHRGFQVIEQHQTSMNPGTYHKIMVNAKSRVTIQEGDSNRVTVTTMTNHRQDAAKATVSKGTLFITGGQPTYRLSHFFIGFSPVSDTSDKVLVTVPRGTRLSDVTVQKASRRLSLQGIQAKTMNLCSSTDSRIANTKVAGRLTIQSKDGDVQVNQTQAKHLSLTAENGNVTVMNSRVSANDTQVTSQNGDVRLTQNKLGGGKVTSLNGDLHLQNNRVAKTLKAYTDDGDITAHIDRTAGLETRLNDADMGDISVAGRSQNSGYRRHSHATSQYQLTSADGDISVSFW</sequence>
<dbReference type="InterPro" id="IPR025164">
    <property type="entry name" value="Toastrack_DUF4097"/>
</dbReference>
<evidence type="ECO:0000313" key="2">
    <source>
        <dbReference type="EMBL" id="MFC6274712.1"/>
    </source>
</evidence>
<feature type="domain" description="DUF4097" evidence="1">
    <location>
        <begin position="57"/>
        <end position="319"/>
    </location>
</feature>
<dbReference type="Proteomes" id="UP001596191">
    <property type="component" value="Unassembled WGS sequence"/>
</dbReference>
<protein>
    <submittedName>
        <fullName evidence="2">DUF4097 family beta strand repeat-containing protein</fullName>
    </submittedName>
</protein>
<dbReference type="Gene3D" id="2.160.20.120">
    <property type="match status" value="1"/>
</dbReference>
<gene>
    <name evidence="2" type="ORF">ACFQET_04190</name>
</gene>
<name>A0ABW1TLX9_9LACO</name>
<proteinExistence type="predicted"/>
<dbReference type="Pfam" id="PF13349">
    <property type="entry name" value="DUF4097"/>
    <property type="match status" value="1"/>
</dbReference>
<dbReference type="EMBL" id="JBHSSJ010000003">
    <property type="protein sequence ID" value="MFC6274712.1"/>
    <property type="molecule type" value="Genomic_DNA"/>
</dbReference>
<dbReference type="RefSeq" id="WP_125640029.1">
    <property type="nucleotide sequence ID" value="NZ_JBHSSJ010000003.1"/>
</dbReference>
<evidence type="ECO:0000259" key="1">
    <source>
        <dbReference type="Pfam" id="PF13349"/>
    </source>
</evidence>